<evidence type="ECO:0000256" key="2">
    <source>
        <dbReference type="SAM" id="SignalP"/>
    </source>
</evidence>
<protein>
    <recommendedName>
        <fullName evidence="5">Peptidase C39-like domain-containing protein</fullName>
    </recommendedName>
</protein>
<evidence type="ECO:0000256" key="1">
    <source>
        <dbReference type="SAM" id="Phobius"/>
    </source>
</evidence>
<dbReference type="Proteomes" id="UP001431935">
    <property type="component" value="Chromosome"/>
</dbReference>
<feature type="transmembrane region" description="Helical" evidence="1">
    <location>
        <begin position="470"/>
        <end position="495"/>
    </location>
</feature>
<dbReference type="NCBIfam" id="NF045837">
    <property type="entry name" value="Mplas_Cys_pep"/>
    <property type="match status" value="1"/>
</dbReference>
<feature type="transmembrane region" description="Helical" evidence="1">
    <location>
        <begin position="569"/>
        <end position="591"/>
    </location>
</feature>
<keyword evidence="1" id="KW-0472">Membrane</keyword>
<keyword evidence="4" id="KW-1185">Reference proteome</keyword>
<sequence>MKKIKLILLPVLTTLPLVAMSAKIDDNNLKIDEEKQKKYALYDFIKLTGRQDAEIIKSYKITSWIPSISSGKMFWFKDKGYSIISDIDYKIYEVNPDIKLSSFNYLEATRLNYHDYGSFSVAPKYENRDKPWPGDHKREKKQKSNDFTNFKDEDLEMVRTAKTKEEFEKYKIKPEKNGLIYADKEVENSWWFKTGDYNTFGYNSDENSYNPNESEEHHYFKQFTPYYINKENYLKSSSGGICGYVAINMLIMYNEFFEGSGYLNEWEKSKFLDLKDSLFEDNWSLKYNINNNVSPRLDDEFLKYLYQKTWFGNGVNYWWHAKYIAESILRNKWSNSKINYSYWGDDNLNSAWSSVYKYKKPTALGCCFTGVQWEDDNNKFWNNGHVVVAYGAYDDGRFLCNYGWGSNYSQMIITKYSRNKYDYNFAINNKFAGKLEKVFNFNGNKYTGIEITNLLRDGGYIKIMKRRTKIIIWIFIVIAILLAFIGLILGFDAAINKGYMRYLKWIKIKVSKIKWATALSFYSLIILTIFILVLSYTQWFLHSNAMSATELDESYEYAVEIFWFNKFRILILIFLIILSIFFIVLFSTFKLKNKNLNKQNKIIMYSLFYVNAFLLFLSFIYISVLIQSVNGILWNLKHFYGKNKGLVDKKRHSITLLYERNIVLFEGLIFLSVSVFSIVSIFQIYHLGLILHKKYKPVK</sequence>
<keyword evidence="1" id="KW-1133">Transmembrane helix</keyword>
<keyword evidence="2" id="KW-0732">Signal</keyword>
<dbReference type="RefSeq" id="WP_330463631.1">
    <property type="nucleotide sequence ID" value="NZ_CP143578.1"/>
</dbReference>
<gene>
    <name evidence="3" type="ORF">V2E26_01240</name>
</gene>
<organism evidence="3 4">
    <name type="scientific">Metamycoplasma gateae</name>
    <dbReference type="NCBI Taxonomy" id="35769"/>
    <lineage>
        <taxon>Bacteria</taxon>
        <taxon>Bacillati</taxon>
        <taxon>Mycoplasmatota</taxon>
        <taxon>Mycoplasmoidales</taxon>
        <taxon>Metamycoplasmataceae</taxon>
        <taxon>Metamycoplasma</taxon>
    </lineage>
</organism>
<feature type="transmembrane region" description="Helical" evidence="1">
    <location>
        <begin position="668"/>
        <end position="691"/>
    </location>
</feature>
<keyword evidence="1" id="KW-0812">Transmembrane</keyword>
<dbReference type="InterPro" id="IPR054779">
    <property type="entry name" value="Cys_pept_put_mycoplasmatota"/>
</dbReference>
<reference evidence="3" key="1">
    <citation type="submission" date="2024-01" db="EMBL/GenBank/DDBJ databases">
        <title>Complete genome sequence of Mycoplasma gateae strain 3700.</title>
        <authorList>
            <person name="Spergser J."/>
        </authorList>
    </citation>
    <scope>NUCLEOTIDE SEQUENCE [LARGE SCALE GENOMIC DNA]</scope>
    <source>
        <strain evidence="3">3700</strain>
    </source>
</reference>
<evidence type="ECO:0000313" key="3">
    <source>
        <dbReference type="EMBL" id="WVN21600.1"/>
    </source>
</evidence>
<dbReference type="EMBL" id="CP143578">
    <property type="protein sequence ID" value="WVN21600.1"/>
    <property type="molecule type" value="Genomic_DNA"/>
</dbReference>
<feature type="transmembrane region" description="Helical" evidence="1">
    <location>
        <begin position="515"/>
        <end position="536"/>
    </location>
</feature>
<proteinExistence type="predicted"/>
<feature type="chain" id="PRO_5045781417" description="Peptidase C39-like domain-containing protein" evidence="2">
    <location>
        <begin position="22"/>
        <end position="699"/>
    </location>
</feature>
<evidence type="ECO:0000313" key="4">
    <source>
        <dbReference type="Proteomes" id="UP001431935"/>
    </source>
</evidence>
<evidence type="ECO:0008006" key="5">
    <source>
        <dbReference type="Google" id="ProtNLM"/>
    </source>
</evidence>
<feature type="signal peptide" evidence="2">
    <location>
        <begin position="1"/>
        <end position="21"/>
    </location>
</feature>
<name>A0ABZ2AHU3_9BACT</name>
<accession>A0ABZ2AHU3</accession>
<feature type="transmembrane region" description="Helical" evidence="1">
    <location>
        <begin position="603"/>
        <end position="626"/>
    </location>
</feature>